<dbReference type="Gene3D" id="2.60.40.10">
    <property type="entry name" value="Immunoglobulins"/>
    <property type="match status" value="1"/>
</dbReference>
<keyword evidence="1" id="KW-1133">Transmembrane helix</keyword>
<feature type="domain" description="TIR" evidence="2">
    <location>
        <begin position="486"/>
        <end position="635"/>
    </location>
</feature>
<dbReference type="Proteomes" id="UP000507470">
    <property type="component" value="Unassembled WGS sequence"/>
</dbReference>
<dbReference type="InterPro" id="IPR000157">
    <property type="entry name" value="TIR_dom"/>
</dbReference>
<feature type="transmembrane region" description="Helical" evidence="1">
    <location>
        <begin position="54"/>
        <end position="73"/>
    </location>
</feature>
<protein>
    <recommendedName>
        <fullName evidence="2">TIR domain-containing protein</fullName>
    </recommendedName>
</protein>
<dbReference type="PROSITE" id="PS50104">
    <property type="entry name" value="TIR"/>
    <property type="match status" value="1"/>
</dbReference>
<keyword evidence="1" id="KW-0472">Membrane</keyword>
<gene>
    <name evidence="3" type="ORF">MCOR_22887</name>
</gene>
<sequence length="720" mass="84501">MFAFRWFACIYNQRSLLNIFANIVVHVIWTEFWNCFDNSMNNVIVDFRRKWIKIYQMFLQSFIWLIVISFFGYCIRDVSNSLKYAIIRSLLFQYVNVHDAEIPRPDFIVDFNKTNSDDERFNIRYDTDGIQSLFLNSEKLPICNRLFKRYIYEDVKIECKLPKEFDKVVNYKTKWTHNGKELANSHKRKIVSTTGTYIIETLSIFLIDKDDFGKYQLWVSGIPSDNNRREYNRINYMVALMFLSQITDDTRYMNVPVGNGLLLFTNIHCFFETEVLDLEYKIDSTLIGSTSLDESSERLFSGCSLFSFLFLQTAVSLLESNYEINKPVLVNRSNKVISVSAVLCTTELSFGRHSIYIAREFYNETTKTKQNVTTPLRPAFTVLPDESYNIYNKSYKQYNEFEDVKKSDILDEAKILLFRQMVEITLLILIAFTLLRLSRYLICQFDKHVISKISKYVIFLTGFEVESSSDACLGNIGNENPYVFYYEYDVLILSTENDDRFITENLIITGLEDKGYTVCFPERDFNAGISRFQLFSKAIKNSHTIIVLCSRDFLKDCFLNNIVFGDFIMSKSADDKIDNKNILLIKKDECNIPTVLKRKYDFFDTAEIFPRHGCITQQVCAWVENRIPRFKSNTIHSIKFVIIMLLHSLVLISDIVVLLLKKFENLSEYPLMFAFMSYANYLNFVSICCSIFFVIWSLQQIGLAFDERQRLKQKFLALKR</sequence>
<evidence type="ECO:0000313" key="4">
    <source>
        <dbReference type="Proteomes" id="UP000507470"/>
    </source>
</evidence>
<dbReference type="Pfam" id="PF01582">
    <property type="entry name" value="TIR"/>
    <property type="match status" value="1"/>
</dbReference>
<dbReference type="OrthoDB" id="10432792at2759"/>
<evidence type="ECO:0000313" key="3">
    <source>
        <dbReference type="EMBL" id="CAC5387576.1"/>
    </source>
</evidence>
<evidence type="ECO:0000259" key="2">
    <source>
        <dbReference type="PROSITE" id="PS50104"/>
    </source>
</evidence>
<feature type="transmembrane region" description="Helical" evidence="1">
    <location>
        <begin position="680"/>
        <end position="705"/>
    </location>
</feature>
<feature type="transmembrane region" description="Helical" evidence="1">
    <location>
        <begin position="640"/>
        <end position="660"/>
    </location>
</feature>
<dbReference type="SUPFAM" id="SSF52200">
    <property type="entry name" value="Toll/Interleukin receptor TIR domain"/>
    <property type="match status" value="1"/>
</dbReference>
<dbReference type="SUPFAM" id="SSF48726">
    <property type="entry name" value="Immunoglobulin"/>
    <property type="match status" value="1"/>
</dbReference>
<evidence type="ECO:0000256" key="1">
    <source>
        <dbReference type="SAM" id="Phobius"/>
    </source>
</evidence>
<dbReference type="InterPro" id="IPR013783">
    <property type="entry name" value="Ig-like_fold"/>
</dbReference>
<name>A0A6J8BVU3_MYTCO</name>
<keyword evidence="1" id="KW-0812">Transmembrane</keyword>
<accession>A0A6J8BVU3</accession>
<dbReference type="InterPro" id="IPR036179">
    <property type="entry name" value="Ig-like_dom_sf"/>
</dbReference>
<dbReference type="Gene3D" id="3.40.50.10140">
    <property type="entry name" value="Toll/interleukin-1 receptor homology (TIR) domain"/>
    <property type="match status" value="1"/>
</dbReference>
<keyword evidence="4" id="KW-1185">Reference proteome</keyword>
<feature type="transmembrane region" description="Helical" evidence="1">
    <location>
        <begin position="416"/>
        <end position="437"/>
    </location>
</feature>
<dbReference type="InterPro" id="IPR035897">
    <property type="entry name" value="Toll_tir_struct_dom_sf"/>
</dbReference>
<organism evidence="3 4">
    <name type="scientific">Mytilus coruscus</name>
    <name type="common">Sea mussel</name>
    <dbReference type="NCBI Taxonomy" id="42192"/>
    <lineage>
        <taxon>Eukaryota</taxon>
        <taxon>Metazoa</taxon>
        <taxon>Spiralia</taxon>
        <taxon>Lophotrochozoa</taxon>
        <taxon>Mollusca</taxon>
        <taxon>Bivalvia</taxon>
        <taxon>Autobranchia</taxon>
        <taxon>Pteriomorphia</taxon>
        <taxon>Mytilida</taxon>
        <taxon>Mytiloidea</taxon>
        <taxon>Mytilidae</taxon>
        <taxon>Mytilinae</taxon>
        <taxon>Mytilus</taxon>
    </lineage>
</organism>
<reference evidence="3 4" key="1">
    <citation type="submission" date="2020-06" db="EMBL/GenBank/DDBJ databases">
        <authorList>
            <person name="Li R."/>
            <person name="Bekaert M."/>
        </authorList>
    </citation>
    <scope>NUCLEOTIDE SEQUENCE [LARGE SCALE GENOMIC DNA]</scope>
    <source>
        <strain evidence="4">wild</strain>
    </source>
</reference>
<proteinExistence type="predicted"/>
<dbReference type="GO" id="GO:0007165">
    <property type="term" value="P:signal transduction"/>
    <property type="evidence" value="ECO:0007669"/>
    <property type="project" value="InterPro"/>
</dbReference>
<dbReference type="AlphaFoldDB" id="A0A6J8BVU3"/>
<dbReference type="EMBL" id="CACVKT020004015">
    <property type="protein sequence ID" value="CAC5387576.1"/>
    <property type="molecule type" value="Genomic_DNA"/>
</dbReference>